<gene>
    <name evidence="1" type="ORF">NEOLI_002689</name>
</gene>
<protein>
    <submittedName>
        <fullName evidence="1">Uncharacterized protein</fullName>
    </submittedName>
</protein>
<dbReference type="EMBL" id="LXFE01000117">
    <property type="protein sequence ID" value="OLL27173.1"/>
    <property type="molecule type" value="Genomic_DNA"/>
</dbReference>
<evidence type="ECO:0000313" key="1">
    <source>
        <dbReference type="EMBL" id="OLL27173.1"/>
    </source>
</evidence>
<accession>A0A1U7LX66</accession>
<name>A0A1U7LX66_NEOID</name>
<keyword evidence="2" id="KW-1185">Reference proteome</keyword>
<dbReference type="Proteomes" id="UP000186594">
    <property type="component" value="Unassembled WGS sequence"/>
</dbReference>
<organism evidence="1 2">
    <name type="scientific">Neolecta irregularis (strain DAH-3)</name>
    <dbReference type="NCBI Taxonomy" id="1198029"/>
    <lineage>
        <taxon>Eukaryota</taxon>
        <taxon>Fungi</taxon>
        <taxon>Dikarya</taxon>
        <taxon>Ascomycota</taxon>
        <taxon>Taphrinomycotina</taxon>
        <taxon>Neolectales</taxon>
        <taxon>Neolectaceae</taxon>
        <taxon>Neolecta</taxon>
    </lineage>
</organism>
<sequence>MNTVPSGRFEFPRNGLFAMGGSASTTYEGTALTRVGRSRRLPEVVVVDITGGVDVVDVDVVDVVDVVGVDVVDVDVVDVVGVDVVGVDVVDVVDDGDGIDFVDFPDVGEE</sequence>
<reference evidence="1 2" key="1">
    <citation type="submission" date="2016-04" db="EMBL/GenBank/DDBJ databases">
        <title>Evolutionary innovation and constraint leading to complex multicellularity in the Ascomycota.</title>
        <authorList>
            <person name="Cisse O."/>
            <person name="Nguyen A."/>
            <person name="Hewitt D.A."/>
            <person name="Jedd G."/>
            <person name="Stajich J.E."/>
        </authorList>
    </citation>
    <scope>NUCLEOTIDE SEQUENCE [LARGE SCALE GENOMIC DNA]</scope>
    <source>
        <strain evidence="1 2">DAH-3</strain>
    </source>
</reference>
<dbReference type="AlphaFoldDB" id="A0A1U7LX66"/>
<proteinExistence type="predicted"/>
<evidence type="ECO:0000313" key="2">
    <source>
        <dbReference type="Proteomes" id="UP000186594"/>
    </source>
</evidence>
<comment type="caution">
    <text evidence="1">The sequence shown here is derived from an EMBL/GenBank/DDBJ whole genome shotgun (WGS) entry which is preliminary data.</text>
</comment>